<accession>A0A0N4ZK29</accession>
<comment type="similarity">
    <text evidence="1">Belongs to the actin family.</text>
</comment>
<dbReference type="STRING" id="131310.A0A0N4ZK29"/>
<dbReference type="Proteomes" id="UP000038045">
    <property type="component" value="Unplaced"/>
</dbReference>
<dbReference type="WBParaSite" id="PTRK_0000846300.1">
    <property type="protein sequence ID" value="PTRK_0000846300.1"/>
    <property type="gene ID" value="PTRK_0000846300"/>
</dbReference>
<dbReference type="InterPro" id="IPR043129">
    <property type="entry name" value="ATPase_NBD"/>
</dbReference>
<dbReference type="AlphaFoldDB" id="A0A0N4ZK29"/>
<dbReference type="InterPro" id="IPR004000">
    <property type="entry name" value="Actin"/>
</dbReference>
<dbReference type="Gene3D" id="3.30.420.40">
    <property type="match status" value="2"/>
</dbReference>
<proteinExistence type="inferred from homology"/>
<dbReference type="Pfam" id="PF00022">
    <property type="entry name" value="Actin"/>
    <property type="match status" value="1"/>
</dbReference>
<evidence type="ECO:0000313" key="3">
    <source>
        <dbReference type="Proteomes" id="UP000038045"/>
    </source>
</evidence>
<keyword evidence="3" id="KW-1185">Reference proteome</keyword>
<evidence type="ECO:0000256" key="1">
    <source>
        <dbReference type="RuleBase" id="RU000487"/>
    </source>
</evidence>
<organism evidence="3 4">
    <name type="scientific">Parastrongyloides trichosuri</name>
    <name type="common">Possum-specific nematode worm</name>
    <dbReference type="NCBI Taxonomy" id="131310"/>
    <lineage>
        <taxon>Eukaryota</taxon>
        <taxon>Metazoa</taxon>
        <taxon>Ecdysozoa</taxon>
        <taxon>Nematoda</taxon>
        <taxon>Chromadorea</taxon>
        <taxon>Rhabditida</taxon>
        <taxon>Tylenchina</taxon>
        <taxon>Panagrolaimomorpha</taxon>
        <taxon>Strongyloidoidea</taxon>
        <taxon>Strongyloididae</taxon>
        <taxon>Parastrongyloides</taxon>
    </lineage>
</organism>
<feature type="region of interest" description="Disordered" evidence="2">
    <location>
        <begin position="1"/>
        <end position="29"/>
    </location>
</feature>
<dbReference type="SMART" id="SM00268">
    <property type="entry name" value="ACTIN"/>
    <property type="match status" value="1"/>
</dbReference>
<dbReference type="Gene3D" id="3.90.640.10">
    <property type="entry name" value="Actin, Chain A, domain 4"/>
    <property type="match status" value="1"/>
</dbReference>
<feature type="compositionally biased region" description="Low complexity" evidence="2">
    <location>
        <begin position="19"/>
        <end position="29"/>
    </location>
</feature>
<protein>
    <submittedName>
        <fullName evidence="4">Actin-related protein 10</fullName>
    </submittedName>
</protein>
<dbReference type="PANTHER" id="PTHR11937">
    <property type="entry name" value="ACTIN"/>
    <property type="match status" value="1"/>
</dbReference>
<name>A0A0N4ZK29_PARTI</name>
<evidence type="ECO:0000313" key="4">
    <source>
        <dbReference type="WBParaSite" id="PTRK_0000846300.1"/>
    </source>
</evidence>
<evidence type="ECO:0000256" key="2">
    <source>
        <dbReference type="SAM" id="MobiDB-lite"/>
    </source>
</evidence>
<dbReference type="SUPFAM" id="SSF53067">
    <property type="entry name" value="Actin-like ATPase domain"/>
    <property type="match status" value="2"/>
</dbReference>
<reference evidence="4" key="1">
    <citation type="submission" date="2017-02" db="UniProtKB">
        <authorList>
            <consortium name="WormBaseParasite"/>
        </authorList>
    </citation>
    <scope>IDENTIFICATION</scope>
</reference>
<sequence>MSSDIPLPSTPSYHDVSRRSSNMSTISSSSRSISRVDQILSKSQSTSIKAAIVIEFGNALTKVGMAGEFAPRRVIRSEVIMSNEIEPTPVFNNEYSDERQKDLLLAFMKKIAFNILILPFKDRNVVIVLRVLGNERLQNILMDILKKNTCFLVQEIKFISSQIAASIASYCTEVGLVVDVGCEFSSIFPVIFNSVVVHEGETSMSCSKSLELNVRNLLLKYCSVRMHETQEIKKVDEEILSILDKTRTYENICNKYLFVTTLERSRKLENFDSLTPQPKDVEMIYKDFTLIVTGRVREVAAEILFTTAMDSLSIPEAILDCIHNCPIDYRRELFGKLIVVGGVTEMPGFLGRLRAELIDAISCPEYKSLGGLETPKFIRYPTSNLSTGLILNWIGGSLYANSSF</sequence>